<feature type="transmembrane region" description="Helical" evidence="7">
    <location>
        <begin position="7"/>
        <end position="28"/>
    </location>
</feature>
<dbReference type="InterPro" id="IPR016964">
    <property type="entry name" value="Sigma2_recept"/>
</dbReference>
<comment type="similarity">
    <text evidence="2">Belongs to the TMEM97/sigma-2 receptor family.</text>
</comment>
<accession>A0A1Y1VXY7</accession>
<feature type="domain" description="EXPERA" evidence="8">
    <location>
        <begin position="4"/>
        <end position="146"/>
    </location>
</feature>
<organism evidence="9 10">
    <name type="scientific">Linderina pennispora</name>
    <dbReference type="NCBI Taxonomy" id="61395"/>
    <lineage>
        <taxon>Eukaryota</taxon>
        <taxon>Fungi</taxon>
        <taxon>Fungi incertae sedis</taxon>
        <taxon>Zoopagomycota</taxon>
        <taxon>Kickxellomycotina</taxon>
        <taxon>Kickxellomycetes</taxon>
        <taxon>Kickxellales</taxon>
        <taxon>Kickxellaceae</taxon>
        <taxon>Linderina</taxon>
    </lineage>
</organism>
<dbReference type="InterPro" id="IPR033118">
    <property type="entry name" value="EXPERA"/>
</dbReference>
<dbReference type="InterPro" id="IPR051987">
    <property type="entry name" value="Sigma-2_receptor-like"/>
</dbReference>
<dbReference type="GeneID" id="63805426"/>
<keyword evidence="3 7" id="KW-0812">Transmembrane</keyword>
<name>A0A1Y1VXY7_9FUNG</name>
<dbReference type="OrthoDB" id="433124at2759"/>
<keyword evidence="6 7" id="KW-0472">Membrane</keyword>
<dbReference type="EMBL" id="MCFD01000020">
    <property type="protein sequence ID" value="ORX65876.1"/>
    <property type="molecule type" value="Genomic_DNA"/>
</dbReference>
<gene>
    <name evidence="9" type="ORF">DL89DRAFT_270596</name>
</gene>
<protein>
    <recommendedName>
        <fullName evidence="7">Efficient mitochondria targeting-associated protein 19</fullName>
    </recommendedName>
</protein>
<dbReference type="RefSeq" id="XP_040739959.1">
    <property type="nucleotide sequence ID" value="XM_040888778.1"/>
</dbReference>
<keyword evidence="4 7" id="KW-0256">Endoplasmic reticulum</keyword>
<proteinExistence type="inferred from homology"/>
<evidence type="ECO:0000256" key="1">
    <source>
        <dbReference type="ARBA" id="ARBA00004477"/>
    </source>
</evidence>
<evidence type="ECO:0000256" key="2">
    <source>
        <dbReference type="ARBA" id="ARBA00009096"/>
    </source>
</evidence>
<dbReference type="AlphaFoldDB" id="A0A1Y1VXY7"/>
<dbReference type="GO" id="GO:0005789">
    <property type="term" value="C:endoplasmic reticulum membrane"/>
    <property type="evidence" value="ECO:0007669"/>
    <property type="project" value="UniProtKB-SubCell"/>
</dbReference>
<keyword evidence="10" id="KW-1185">Reference proteome</keyword>
<evidence type="ECO:0000313" key="9">
    <source>
        <dbReference type="EMBL" id="ORX65876.1"/>
    </source>
</evidence>
<sequence>MTTLDTVYIGYFASHIPITLAVDLMPLLPRALVPGPLLALNTFLTQTLRDPFMVIDDTRTDLTWFRSFLACELVFQLPFFFYALRLLLAGSPRRHPWLAVYGAHVVTTMVPILATLAFNITDRTVGEKLMLAMMYGPYLAIPLLMVATSLPHCLAAKAKTD</sequence>
<evidence type="ECO:0000256" key="7">
    <source>
        <dbReference type="PIRNR" id="PIRNR031032"/>
    </source>
</evidence>
<dbReference type="PROSITE" id="PS51751">
    <property type="entry name" value="EXPERA"/>
    <property type="match status" value="1"/>
</dbReference>
<evidence type="ECO:0000313" key="10">
    <source>
        <dbReference type="Proteomes" id="UP000193922"/>
    </source>
</evidence>
<evidence type="ECO:0000256" key="4">
    <source>
        <dbReference type="ARBA" id="ARBA00022824"/>
    </source>
</evidence>
<keyword evidence="5 7" id="KW-1133">Transmembrane helix</keyword>
<comment type="subcellular location">
    <subcellularLocation>
        <location evidence="1">Endoplasmic reticulum membrane</location>
        <topology evidence="1">Multi-pass membrane protein</topology>
    </subcellularLocation>
</comment>
<dbReference type="Proteomes" id="UP000193922">
    <property type="component" value="Unassembled WGS sequence"/>
</dbReference>
<dbReference type="STRING" id="61395.A0A1Y1VXY7"/>
<feature type="transmembrane region" description="Helical" evidence="7">
    <location>
        <begin position="64"/>
        <end position="84"/>
    </location>
</feature>
<evidence type="ECO:0000256" key="6">
    <source>
        <dbReference type="ARBA" id="ARBA00023136"/>
    </source>
</evidence>
<comment type="caution">
    <text evidence="9">The sequence shown here is derived from an EMBL/GenBank/DDBJ whole genome shotgun (WGS) entry which is preliminary data.</text>
</comment>
<dbReference type="PIRSF" id="PIRSF031032">
    <property type="entry name" value="TMP_97_prd"/>
    <property type="match status" value="1"/>
</dbReference>
<evidence type="ECO:0000256" key="3">
    <source>
        <dbReference type="ARBA" id="ARBA00022692"/>
    </source>
</evidence>
<evidence type="ECO:0000256" key="5">
    <source>
        <dbReference type="ARBA" id="ARBA00022989"/>
    </source>
</evidence>
<evidence type="ECO:0000259" key="8">
    <source>
        <dbReference type="PROSITE" id="PS51751"/>
    </source>
</evidence>
<feature type="transmembrane region" description="Helical" evidence="7">
    <location>
        <begin position="138"/>
        <end position="156"/>
    </location>
</feature>
<dbReference type="PANTHER" id="PTHR31204:SF1">
    <property type="entry name" value="SIGMA INTRACELLULAR RECEPTOR 2"/>
    <property type="match status" value="1"/>
</dbReference>
<dbReference type="PANTHER" id="PTHR31204">
    <property type="entry name" value="SIGMA INTRACELLULAR RECEPTOR 2"/>
    <property type="match status" value="1"/>
</dbReference>
<dbReference type="Pfam" id="PF05241">
    <property type="entry name" value="EBP"/>
    <property type="match status" value="1"/>
</dbReference>
<feature type="transmembrane region" description="Helical" evidence="7">
    <location>
        <begin position="96"/>
        <end position="118"/>
    </location>
</feature>
<reference evidence="9 10" key="1">
    <citation type="submission" date="2016-07" db="EMBL/GenBank/DDBJ databases">
        <title>Pervasive Adenine N6-methylation of Active Genes in Fungi.</title>
        <authorList>
            <consortium name="DOE Joint Genome Institute"/>
            <person name="Mondo S.J."/>
            <person name="Dannebaum R.O."/>
            <person name="Kuo R.C."/>
            <person name="Labutti K."/>
            <person name="Haridas S."/>
            <person name="Kuo A."/>
            <person name="Salamov A."/>
            <person name="Ahrendt S.R."/>
            <person name="Lipzen A."/>
            <person name="Sullivan W."/>
            <person name="Andreopoulos W.B."/>
            <person name="Clum A."/>
            <person name="Lindquist E."/>
            <person name="Daum C."/>
            <person name="Ramamoorthy G.K."/>
            <person name="Gryganskyi A."/>
            <person name="Culley D."/>
            <person name="Magnuson J.K."/>
            <person name="James T.Y."/>
            <person name="O'Malley M.A."/>
            <person name="Stajich J.E."/>
            <person name="Spatafora J.W."/>
            <person name="Visel A."/>
            <person name="Grigoriev I.V."/>
        </authorList>
    </citation>
    <scope>NUCLEOTIDE SEQUENCE [LARGE SCALE GENOMIC DNA]</scope>
    <source>
        <strain evidence="9 10">ATCC 12442</strain>
    </source>
</reference>